<dbReference type="InterPro" id="IPR036291">
    <property type="entry name" value="NAD(P)-bd_dom_sf"/>
</dbReference>
<keyword evidence="2" id="KW-1185">Reference proteome</keyword>
<dbReference type="Pfam" id="PF00106">
    <property type="entry name" value="adh_short"/>
    <property type="match status" value="1"/>
</dbReference>
<gene>
    <name evidence="1" type="ORF">BXY41_106169</name>
</gene>
<proteinExistence type="predicted"/>
<evidence type="ECO:0000313" key="2">
    <source>
        <dbReference type="Proteomes" id="UP000237749"/>
    </source>
</evidence>
<sequence>MKTLVIVGAGPGLGMSIAKKFGQNGFRVALISRNVEKLNKEVNELEQQGIEVASFQADILNKDQIRLAIAAVKKKYGFIDVLEYSPTPGIETVATTLDVTEENALYQYQFNVLGAISTIKEVLQDMLDKESGALLFTTGGSSVNPTPGMGNVGIAISGLRNYIFNLNSELKNKGIYVGHVSIGIWMQPNSGVQDKIANIWYDMYTKKDRIEEYVTEDKIDQIN</sequence>
<dbReference type="PANTHER" id="PTHR43431:SF7">
    <property type="entry name" value="OXIDOREDUCTASE, SHORT CHAIN DEHYDROGENASE_REDUCTASE FAMILY (AFU_ORTHOLOGUE AFUA_5G14000)"/>
    <property type="match status" value="1"/>
</dbReference>
<dbReference type="Gene3D" id="3.40.50.720">
    <property type="entry name" value="NAD(P)-binding Rossmann-like Domain"/>
    <property type="match status" value="1"/>
</dbReference>
<dbReference type="RefSeq" id="WP_104437272.1">
    <property type="nucleotide sequence ID" value="NZ_PTJA01000006.1"/>
</dbReference>
<dbReference type="EMBL" id="PTJA01000006">
    <property type="protein sequence ID" value="PPK80579.1"/>
    <property type="molecule type" value="Genomic_DNA"/>
</dbReference>
<comment type="caution">
    <text evidence="1">The sequence shown here is derived from an EMBL/GenBank/DDBJ whole genome shotgun (WGS) entry which is preliminary data.</text>
</comment>
<evidence type="ECO:0000313" key="1">
    <source>
        <dbReference type="EMBL" id="PPK80579.1"/>
    </source>
</evidence>
<dbReference type="AlphaFoldDB" id="A0A2S6HSJ8"/>
<dbReference type="Proteomes" id="UP000237749">
    <property type="component" value="Unassembled WGS sequence"/>
</dbReference>
<dbReference type="InterPro" id="IPR002347">
    <property type="entry name" value="SDR_fam"/>
</dbReference>
<protein>
    <submittedName>
        <fullName evidence="1">Short-subunit dehydrogenase</fullName>
    </submittedName>
</protein>
<reference evidence="1 2" key="1">
    <citation type="submission" date="2018-02" db="EMBL/GenBank/DDBJ databases">
        <title>Genomic Encyclopedia of Archaeal and Bacterial Type Strains, Phase II (KMG-II): from individual species to whole genera.</title>
        <authorList>
            <person name="Goeker M."/>
        </authorList>
    </citation>
    <scope>NUCLEOTIDE SEQUENCE [LARGE SCALE GENOMIC DNA]</scope>
    <source>
        <strain evidence="1 2">DSM 3808</strain>
    </source>
</reference>
<dbReference type="OrthoDB" id="9799818at2"/>
<accession>A0A2S6HSJ8</accession>
<dbReference type="SUPFAM" id="SSF51735">
    <property type="entry name" value="NAD(P)-binding Rossmann-fold domains"/>
    <property type="match status" value="1"/>
</dbReference>
<organism evidence="1 2">
    <name type="scientific">Lacrimispora xylanisolvens</name>
    <dbReference type="NCBI Taxonomy" id="384636"/>
    <lineage>
        <taxon>Bacteria</taxon>
        <taxon>Bacillati</taxon>
        <taxon>Bacillota</taxon>
        <taxon>Clostridia</taxon>
        <taxon>Lachnospirales</taxon>
        <taxon>Lachnospiraceae</taxon>
        <taxon>Lacrimispora</taxon>
    </lineage>
</organism>
<dbReference type="PANTHER" id="PTHR43431">
    <property type="entry name" value="OXIDOREDUCTASE, SHORT CHAIN DEHYDROGENASE/REDUCTASE FAMILY (AFU_ORTHOLOGUE AFUA_5G14000)"/>
    <property type="match status" value="1"/>
</dbReference>
<name>A0A2S6HSJ8_9FIRM</name>
<dbReference type="CDD" id="cd05233">
    <property type="entry name" value="SDR_c"/>
    <property type="match status" value="1"/>
</dbReference>